<protein>
    <submittedName>
        <fullName evidence="1">DUF1800 domain-containing protein</fullName>
    </submittedName>
</protein>
<dbReference type="InterPro" id="IPR014917">
    <property type="entry name" value="DUF1800"/>
</dbReference>
<dbReference type="Pfam" id="PF08811">
    <property type="entry name" value="DUF1800"/>
    <property type="match status" value="1"/>
</dbReference>
<reference evidence="1" key="1">
    <citation type="submission" date="2021-04" db="EMBL/GenBank/DDBJ databases">
        <authorList>
            <person name="Karlyshev A.V."/>
        </authorList>
    </citation>
    <scope>NUCLEOTIDE SEQUENCE</scope>
    <source>
        <strain evidence="1">LMG 29479</strain>
    </source>
</reference>
<sequence>MDSLRSAPALDPERFLDARYGLSRRQQGQFRPVSAGSGSAIDVVAPSLPGVALEPAATGGTPSFAVRALNRLTFGQRSSDLSLFKALGSSDSERLANWVDWQLAWDEIDDSALQAKLDTAGYVTLDKSRSALWTEHLRSSDYNTRMRPGWEVQRAKFVRATFSERQLLEVMTDFWHDHFNVYGSSYDYAPMFPRYDRIMRKYALGNFKQMLESVATSNAMLYYLDNVYNSRSGPNENWARELLELHTLGSANYYGFMNPFEVPPDADDPSFPAGYTDIDVYETASAFTGWTVKNGHWQYPAEDDGNFVYRAAWHDTGPKFVLGMLLNPEQPAMADGRQIISRLAQHPATARSICRKLIRRLVGGAAPGSLVTSAARVFRANVSSSTQLAKVVRHIVLSTHFRNTWSESVRRPFESVVAAMRAISPGFTIRLDHARSNDLMWRMGFTGNVPFAWPAPDGCPDEKEAWLGSNSLAMSWKLLNWMTEAADGSTALLPIVQISRSKVAKWTAPALVDYWSKRLLGFTLTSSRRSALIQFMAQNGSSSYVIEDTDAWSGNDLKRHYNHQRLKSMVSLIMMSVDFIRR</sequence>
<proteinExistence type="predicted"/>
<accession>A0A8J8AZ17</accession>
<organism evidence="1">
    <name type="scientific">Coralloluteibacterium stylophorae</name>
    <dbReference type="NCBI Taxonomy" id="1776034"/>
    <lineage>
        <taxon>Bacteria</taxon>
        <taxon>Pseudomonadati</taxon>
        <taxon>Pseudomonadota</taxon>
        <taxon>Gammaproteobacteria</taxon>
        <taxon>Lysobacterales</taxon>
        <taxon>Lysobacteraceae</taxon>
        <taxon>Coralloluteibacterium</taxon>
    </lineage>
</organism>
<dbReference type="EMBL" id="JAGQFT010000021">
    <property type="protein sequence ID" value="MBR0561773.1"/>
    <property type="molecule type" value="Genomic_DNA"/>
</dbReference>
<dbReference type="AlphaFoldDB" id="A0A8J8AZ17"/>
<name>A0A8J8AZ17_9GAMM</name>
<gene>
    <name evidence="1" type="ORF">KB893_04455</name>
</gene>
<evidence type="ECO:0000313" key="1">
    <source>
        <dbReference type="EMBL" id="MBR0561773.1"/>
    </source>
</evidence>
<comment type="caution">
    <text evidence="1">The sequence shown here is derived from an EMBL/GenBank/DDBJ whole genome shotgun (WGS) entry which is preliminary data.</text>
</comment>